<sequence length="464" mass="52857">MNNRDLQAALDAQQAIKPKQVMGQRQSNTPLIMLTRQSDQNFGHSAITPQQSRNAIRNMFSSAQTTRNSSKSPFLERLRSQQAGVKDQRVKINKLGDIQKSLDSLIVGTSAPILEHQNKQHQQQQHATIVTPQRQDSSTSTATLIEETEKRKKRFIFLSEKIREIKQREGEKRTFMTAPNILDVSISSDEERQDRKFQVKLEPIKEIVIVPKEVVSEYRSMLQEVLTAQKSVRQDTTDLEEIRQMIRQTRDNIDQHIGTVDVLKSKLINISRRSKLAVEHKNPPPLVASPRQVLKTSNSHRVLPALFSNNPYNSAHSQFKTLDSSRLSHNRRSLKILEAKRNSPEDQTTALIFSAKGKAPLLPKVHSLKTLQRDSSEDYETKTKMSIMRKLMDINGSMKEFSEGLEAKMKDAYTSRAGRKYSIKPSVVRSPVNFESSLKGAQSVEEKIRSYLRRNKVTIGAPKQ</sequence>
<organism evidence="1 2">
    <name type="scientific">Halteria grandinella</name>
    <dbReference type="NCBI Taxonomy" id="5974"/>
    <lineage>
        <taxon>Eukaryota</taxon>
        <taxon>Sar</taxon>
        <taxon>Alveolata</taxon>
        <taxon>Ciliophora</taxon>
        <taxon>Intramacronucleata</taxon>
        <taxon>Spirotrichea</taxon>
        <taxon>Stichotrichia</taxon>
        <taxon>Sporadotrichida</taxon>
        <taxon>Halteriidae</taxon>
        <taxon>Halteria</taxon>
    </lineage>
</organism>
<dbReference type="Proteomes" id="UP000785679">
    <property type="component" value="Unassembled WGS sequence"/>
</dbReference>
<dbReference type="EMBL" id="RRYP01009661">
    <property type="protein sequence ID" value="TNV78911.1"/>
    <property type="molecule type" value="Genomic_DNA"/>
</dbReference>
<evidence type="ECO:0000313" key="2">
    <source>
        <dbReference type="Proteomes" id="UP000785679"/>
    </source>
</evidence>
<protein>
    <submittedName>
        <fullName evidence="1">Uncharacterized protein</fullName>
    </submittedName>
</protein>
<dbReference type="AlphaFoldDB" id="A0A8J8NRM6"/>
<proteinExistence type="predicted"/>
<keyword evidence="2" id="KW-1185">Reference proteome</keyword>
<gene>
    <name evidence="1" type="ORF">FGO68_gene9404</name>
</gene>
<accession>A0A8J8NRM6</accession>
<dbReference type="OrthoDB" id="10681675at2759"/>
<evidence type="ECO:0000313" key="1">
    <source>
        <dbReference type="EMBL" id="TNV78911.1"/>
    </source>
</evidence>
<reference evidence="1" key="1">
    <citation type="submission" date="2019-06" db="EMBL/GenBank/DDBJ databases">
        <authorList>
            <person name="Zheng W."/>
        </authorList>
    </citation>
    <scope>NUCLEOTIDE SEQUENCE</scope>
    <source>
        <strain evidence="1">QDHG01</strain>
    </source>
</reference>
<name>A0A8J8NRM6_HALGN</name>
<comment type="caution">
    <text evidence="1">The sequence shown here is derived from an EMBL/GenBank/DDBJ whole genome shotgun (WGS) entry which is preliminary data.</text>
</comment>